<dbReference type="Gene3D" id="3.10.20.90">
    <property type="entry name" value="Phosphatidylinositol 3-kinase Catalytic Subunit, Chain A, domain 1"/>
    <property type="match status" value="1"/>
</dbReference>
<comment type="caution">
    <text evidence="3">The sequence shown here is derived from an EMBL/GenBank/DDBJ whole genome shotgun (WGS) entry which is preliminary data.</text>
</comment>
<keyword evidence="1" id="KW-0539">Nucleus</keyword>
<evidence type="ECO:0000259" key="2">
    <source>
        <dbReference type="PROSITE" id="PS50053"/>
    </source>
</evidence>
<dbReference type="PANTHER" id="PTHR10562">
    <property type="entry name" value="SMALL UBIQUITIN-RELATED MODIFIER"/>
    <property type="match status" value="1"/>
</dbReference>
<dbReference type="Pfam" id="PF11976">
    <property type="entry name" value="Rad60-SLD"/>
    <property type="match status" value="1"/>
</dbReference>
<dbReference type="EMBL" id="JBDFQZ010000012">
    <property type="protein sequence ID" value="KAK9671367.1"/>
    <property type="molecule type" value="Genomic_DNA"/>
</dbReference>
<evidence type="ECO:0000256" key="1">
    <source>
        <dbReference type="RuleBase" id="RU361190"/>
    </source>
</evidence>
<evidence type="ECO:0000313" key="4">
    <source>
        <dbReference type="Proteomes" id="UP001443914"/>
    </source>
</evidence>
<keyword evidence="1" id="KW-0833">Ubl conjugation pathway</keyword>
<dbReference type="SUPFAM" id="SSF54236">
    <property type="entry name" value="Ubiquitin-like"/>
    <property type="match status" value="1"/>
</dbReference>
<dbReference type="InterPro" id="IPR000626">
    <property type="entry name" value="Ubiquitin-like_dom"/>
</dbReference>
<gene>
    <name evidence="3" type="ORF">RND81_12G025200</name>
</gene>
<organism evidence="3 4">
    <name type="scientific">Saponaria officinalis</name>
    <name type="common">Common soapwort</name>
    <name type="synonym">Lychnis saponaria</name>
    <dbReference type="NCBI Taxonomy" id="3572"/>
    <lineage>
        <taxon>Eukaryota</taxon>
        <taxon>Viridiplantae</taxon>
        <taxon>Streptophyta</taxon>
        <taxon>Embryophyta</taxon>
        <taxon>Tracheophyta</taxon>
        <taxon>Spermatophyta</taxon>
        <taxon>Magnoliopsida</taxon>
        <taxon>eudicotyledons</taxon>
        <taxon>Gunneridae</taxon>
        <taxon>Pentapetalae</taxon>
        <taxon>Caryophyllales</taxon>
        <taxon>Caryophyllaceae</taxon>
        <taxon>Caryophylleae</taxon>
        <taxon>Saponaria</taxon>
    </lineage>
</organism>
<keyword evidence="4" id="KW-1185">Reference proteome</keyword>
<sequence length="114" mass="12703">MILLSWVHGWGGGSVTLSSHFPTFWGSILSVLISGLNNGGAHINLKVKGHDGNKVLFRALKKLMNAYCDRESVDPNFIPFLFDGRRLCADQTPDELEIEDDDELVAMQHQTEGY</sequence>
<reference evidence="3" key="1">
    <citation type="submission" date="2024-03" db="EMBL/GenBank/DDBJ databases">
        <title>WGS assembly of Saponaria officinalis var. Norfolk2.</title>
        <authorList>
            <person name="Jenkins J."/>
            <person name="Shu S."/>
            <person name="Grimwood J."/>
            <person name="Barry K."/>
            <person name="Goodstein D."/>
            <person name="Schmutz J."/>
            <person name="Leebens-Mack J."/>
            <person name="Osbourn A."/>
        </authorList>
    </citation>
    <scope>NUCLEOTIDE SEQUENCE [LARGE SCALE GENOMIC DNA]</scope>
    <source>
        <strain evidence="3">JIC</strain>
    </source>
</reference>
<evidence type="ECO:0000313" key="3">
    <source>
        <dbReference type="EMBL" id="KAK9671367.1"/>
    </source>
</evidence>
<protein>
    <recommendedName>
        <fullName evidence="1">Small ubiquitin-related modifier</fullName>
        <shortName evidence="1">SUMO</shortName>
    </recommendedName>
</protein>
<dbReference type="InterPro" id="IPR022617">
    <property type="entry name" value="Rad60/SUMO-like_dom"/>
</dbReference>
<comment type="subcellular location">
    <subcellularLocation>
        <location evidence="1">Nucleus</location>
    </subcellularLocation>
</comment>
<dbReference type="SMART" id="SM00213">
    <property type="entry name" value="UBQ"/>
    <property type="match status" value="1"/>
</dbReference>
<accession>A0AAW1H5E1</accession>
<dbReference type="Proteomes" id="UP001443914">
    <property type="component" value="Unassembled WGS sequence"/>
</dbReference>
<comment type="similarity">
    <text evidence="1">Belongs to the ubiquitin family. SUMO subfamily.</text>
</comment>
<dbReference type="AlphaFoldDB" id="A0AAW1H5E1"/>
<feature type="domain" description="Ubiquitin-like" evidence="2">
    <location>
        <begin position="60"/>
        <end position="113"/>
    </location>
</feature>
<dbReference type="GO" id="GO:0005634">
    <property type="term" value="C:nucleus"/>
    <property type="evidence" value="ECO:0007669"/>
    <property type="project" value="UniProtKB-SubCell"/>
</dbReference>
<dbReference type="PROSITE" id="PS50053">
    <property type="entry name" value="UBIQUITIN_2"/>
    <property type="match status" value="1"/>
</dbReference>
<dbReference type="InterPro" id="IPR029071">
    <property type="entry name" value="Ubiquitin-like_domsf"/>
</dbReference>
<proteinExistence type="inferred from homology"/>
<name>A0AAW1H5E1_SAPOF</name>